<name>J4DNR4_THEOR</name>
<dbReference type="EMBL" id="AP011946">
    <property type="protein sequence ID" value="BAM39414.1"/>
    <property type="molecule type" value="Genomic_DNA"/>
</dbReference>
<dbReference type="OrthoDB" id="447103at2759"/>
<dbReference type="Pfam" id="PF12717">
    <property type="entry name" value="Cnd1"/>
    <property type="match status" value="1"/>
</dbReference>
<keyword evidence="4" id="KW-1185">Reference proteome</keyword>
<dbReference type="eggNOG" id="KOG1243">
    <property type="taxonomic scope" value="Eukaryota"/>
</dbReference>
<feature type="repeat" description="HEAT" evidence="1">
    <location>
        <begin position="374"/>
        <end position="412"/>
    </location>
</feature>
<dbReference type="InterPro" id="IPR011009">
    <property type="entry name" value="Kinase-like_dom_sf"/>
</dbReference>
<dbReference type="RefSeq" id="XP_009689715.1">
    <property type="nucleotide sequence ID" value="XM_009691420.1"/>
</dbReference>
<dbReference type="STRING" id="869250.J4DNR4"/>
<dbReference type="KEGG" id="tot:TOT_010000870"/>
<dbReference type="InterPro" id="IPR011989">
    <property type="entry name" value="ARM-like"/>
</dbReference>
<feature type="repeat" description="HEAT" evidence="1">
    <location>
        <begin position="529"/>
        <end position="567"/>
    </location>
</feature>
<accession>J4DNR4</accession>
<evidence type="ECO:0000313" key="3">
    <source>
        <dbReference type="EMBL" id="BAM39414.1"/>
    </source>
</evidence>
<evidence type="ECO:0000256" key="1">
    <source>
        <dbReference type="PROSITE-ProRule" id="PRU00103"/>
    </source>
</evidence>
<reference evidence="3 4" key="1">
    <citation type="journal article" date="2012" name="MBio">
        <title>Comparative genome analysis of three eukaryotic parasites with differing abilities to transform leukocytes reveals key mediators of Theileria-induced leukocyte transformation.</title>
        <authorList>
            <person name="Hayashida K."/>
            <person name="Hara Y."/>
            <person name="Abe T."/>
            <person name="Yamasaki C."/>
            <person name="Toyoda A."/>
            <person name="Kosuge T."/>
            <person name="Suzuki Y."/>
            <person name="Sato Y."/>
            <person name="Kawashima S."/>
            <person name="Katayama T."/>
            <person name="Wakaguri H."/>
            <person name="Inoue N."/>
            <person name="Homma K."/>
            <person name="Tada-Umezaki M."/>
            <person name="Yagi Y."/>
            <person name="Fujii Y."/>
            <person name="Habara T."/>
            <person name="Kanehisa M."/>
            <person name="Watanabe H."/>
            <person name="Ito K."/>
            <person name="Gojobori T."/>
            <person name="Sugawara H."/>
            <person name="Imanishi T."/>
            <person name="Weir W."/>
            <person name="Gardner M."/>
            <person name="Pain A."/>
            <person name="Shiels B."/>
            <person name="Hattori M."/>
            <person name="Nene V."/>
            <person name="Sugimoto C."/>
        </authorList>
    </citation>
    <scope>NUCLEOTIDE SEQUENCE [LARGE SCALE GENOMIC DNA]</scope>
    <source>
        <strain evidence="3 4">Shintoku</strain>
    </source>
</reference>
<dbReference type="Proteomes" id="UP000003786">
    <property type="component" value="Chromosome 1"/>
</dbReference>
<dbReference type="InterPro" id="IPR016024">
    <property type="entry name" value="ARM-type_fold"/>
</dbReference>
<evidence type="ECO:0000313" key="4">
    <source>
        <dbReference type="Proteomes" id="UP000003786"/>
    </source>
</evidence>
<dbReference type="PANTHER" id="PTHR12984">
    <property type="entry name" value="SCY1-RELATED S/T PROTEIN KINASE-LIKE"/>
    <property type="match status" value="1"/>
</dbReference>
<dbReference type="InterPro" id="IPR032682">
    <property type="entry name" value="Cnd1_C"/>
</dbReference>
<dbReference type="SUPFAM" id="SSF56112">
    <property type="entry name" value="Protein kinase-like (PK-like)"/>
    <property type="match status" value="1"/>
</dbReference>
<dbReference type="SUPFAM" id="SSF48371">
    <property type="entry name" value="ARM repeat"/>
    <property type="match status" value="1"/>
</dbReference>
<dbReference type="PANTHER" id="PTHR12984:SF3">
    <property type="entry name" value="N-TERMINAL KINASE-LIKE PROTEIN"/>
    <property type="match status" value="1"/>
</dbReference>
<dbReference type="InterPro" id="IPR051177">
    <property type="entry name" value="CIK-Related_Protein"/>
</dbReference>
<organism evidence="3 4">
    <name type="scientific">Theileria orientalis strain Shintoku</name>
    <dbReference type="NCBI Taxonomy" id="869250"/>
    <lineage>
        <taxon>Eukaryota</taxon>
        <taxon>Sar</taxon>
        <taxon>Alveolata</taxon>
        <taxon>Apicomplexa</taxon>
        <taxon>Aconoidasida</taxon>
        <taxon>Piroplasmida</taxon>
        <taxon>Theileriidae</taxon>
        <taxon>Theileria</taxon>
    </lineage>
</organism>
<evidence type="ECO:0000259" key="2">
    <source>
        <dbReference type="Pfam" id="PF12717"/>
    </source>
</evidence>
<gene>
    <name evidence="3" type="ORF">TOT_010000870</name>
</gene>
<protein>
    <recommendedName>
        <fullName evidence="2">Condensin complex subunit 1 C-terminal domain-containing protein</fullName>
    </recommendedName>
</protein>
<proteinExistence type="predicted"/>
<dbReference type="AlphaFoldDB" id="J4DNR4"/>
<dbReference type="Gene3D" id="3.30.200.20">
    <property type="entry name" value="Phosphorylase Kinase, domain 1"/>
    <property type="match status" value="1"/>
</dbReference>
<dbReference type="InterPro" id="IPR021133">
    <property type="entry name" value="HEAT_type_2"/>
</dbReference>
<dbReference type="PROSITE" id="PS50077">
    <property type="entry name" value="HEAT_REPEAT"/>
    <property type="match status" value="2"/>
</dbReference>
<dbReference type="Gene3D" id="1.10.510.10">
    <property type="entry name" value="Transferase(Phosphotransferase) domain 1"/>
    <property type="match status" value="1"/>
</dbReference>
<dbReference type="OMA" id="NDTSWAG"/>
<dbReference type="VEuPathDB" id="PiroplasmaDB:TOT_010000870"/>
<dbReference type="Gene3D" id="1.25.10.10">
    <property type="entry name" value="Leucine-rich Repeat Variant"/>
    <property type="match status" value="1"/>
</dbReference>
<dbReference type="GeneID" id="20713733"/>
<sequence>MLDYTTPKNNSPWIPDYGYTQVESVSTDFGRLQSYKWHKAVGKNNEPVSIFQISLKTKDYESLSTNHQLRSVITPYDVDLAKHHFKNIKSVRHPYILKVLESHETDSYIYIVTERCYPFKNKYLSSDPTLGVSQIFSALHFLHTKCNLVYSLVNPFGVAIREDGMKLSRNWNSGSWCLYNFELVSDCNKTVNQFNNEVKNHISFNEGWRPVLQNGNLNSVHIDKWQLGAFICWTYALVSGNEERCNIKRYGFDFNSFKIFAPKNVHGLVQDLLGEGDVNLDELLNTHEYFNENITFTTMKFMSELYIKSQFEVETFFTKLPENINMIPVLTRCKQLLPEILKGINFYKSLLPLILDSVILICKSIVLQDFKRHVYPSILELFKDNDKSIRFCLLRRISELDELLDHQQVSQDMFDHFFVGFTDSSPQIRGETIKSLSYLIKKINSKQKTSCTFSLLKCVGDSEPTIRTNAIICFAKIIPFLDSESISKVLPQVWRSGLRDTFLKSKIASLESISASHTFFTPEDRAHSILPLVAGTLLDPNMDVRRLSFETMEKLLESIKAHALPGTLSTTLSIQSETYPHLHNHKLTLQLPNPLNNPQTKITGNRLMSST</sequence>
<feature type="domain" description="Condensin complex subunit 1 C-terminal" evidence="2">
    <location>
        <begin position="389"/>
        <end position="494"/>
    </location>
</feature>